<reference evidence="3" key="1">
    <citation type="submission" date="2020-06" db="EMBL/GenBank/DDBJ databases">
        <title>WGS assembly of Ceratodon purpureus strain R40.</title>
        <authorList>
            <person name="Carey S.B."/>
            <person name="Jenkins J."/>
            <person name="Shu S."/>
            <person name="Lovell J.T."/>
            <person name="Sreedasyam A."/>
            <person name="Maumus F."/>
            <person name="Tiley G.P."/>
            <person name="Fernandez-Pozo N."/>
            <person name="Barry K."/>
            <person name="Chen C."/>
            <person name="Wang M."/>
            <person name="Lipzen A."/>
            <person name="Daum C."/>
            <person name="Saski C.A."/>
            <person name="Payton A.C."/>
            <person name="Mcbreen J.C."/>
            <person name="Conrad R.E."/>
            <person name="Kollar L.M."/>
            <person name="Olsson S."/>
            <person name="Huttunen S."/>
            <person name="Landis J.B."/>
            <person name="Wickett N.J."/>
            <person name="Johnson M.G."/>
            <person name="Rensing S.A."/>
            <person name="Grimwood J."/>
            <person name="Schmutz J."/>
            <person name="Mcdaniel S.F."/>
        </authorList>
    </citation>
    <scope>NUCLEOTIDE SEQUENCE</scope>
    <source>
        <strain evidence="3">R40</strain>
    </source>
</reference>
<proteinExistence type="predicted"/>
<keyword evidence="1" id="KW-0479">Metal-binding</keyword>
<keyword evidence="4" id="KW-1185">Reference proteome</keyword>
<dbReference type="PANTHER" id="PTHR22814:SF336">
    <property type="entry name" value="HEAVY METAL-ASSOCIATED ISOPRENYLATED PLANT PROTEIN 23"/>
    <property type="match status" value="1"/>
</dbReference>
<sequence length="163" mass="18449">MSRFIRELFHGSSYRHHPRYYYDDAVVSYGAGRSMLPDVVLHVPMETMKDVERVKQALAIEGVHRVRCDMATQTVVVSGNVPPKSLLRRVRWIKRHSSILSFGAPYAGPVYGSEYPAYNPYALEQYPRTAPFGNGYGTGYDMEYGSAAYGTPYTSSYSGYMNY</sequence>
<dbReference type="InterPro" id="IPR036163">
    <property type="entry name" value="HMA_dom_sf"/>
</dbReference>
<protein>
    <recommendedName>
        <fullName evidence="2">HMA domain-containing protein</fullName>
    </recommendedName>
</protein>
<dbReference type="SUPFAM" id="SSF55008">
    <property type="entry name" value="HMA, heavy metal-associated domain"/>
    <property type="match status" value="1"/>
</dbReference>
<dbReference type="Pfam" id="PF00403">
    <property type="entry name" value="HMA"/>
    <property type="match status" value="1"/>
</dbReference>
<dbReference type="GO" id="GO:0046872">
    <property type="term" value="F:metal ion binding"/>
    <property type="evidence" value="ECO:0007669"/>
    <property type="project" value="UniProtKB-KW"/>
</dbReference>
<name>A0A8T0I2H2_CERPU</name>
<dbReference type="Gene3D" id="3.30.70.100">
    <property type="match status" value="1"/>
</dbReference>
<dbReference type="OrthoDB" id="10316675at2759"/>
<dbReference type="EMBL" id="CM026425">
    <property type="protein sequence ID" value="KAG0576863.1"/>
    <property type="molecule type" value="Genomic_DNA"/>
</dbReference>
<dbReference type="InterPro" id="IPR006121">
    <property type="entry name" value="HMA_dom"/>
</dbReference>
<feature type="domain" description="HMA" evidence="2">
    <location>
        <begin position="52"/>
        <end position="91"/>
    </location>
</feature>
<evidence type="ECO:0000256" key="1">
    <source>
        <dbReference type="ARBA" id="ARBA00022723"/>
    </source>
</evidence>
<accession>A0A8T0I2H2</accession>
<dbReference type="PANTHER" id="PTHR22814">
    <property type="entry name" value="COPPER TRANSPORT PROTEIN ATOX1-RELATED"/>
    <property type="match status" value="1"/>
</dbReference>
<gene>
    <name evidence="3" type="ORF">KC19_5G113900</name>
</gene>
<organism evidence="3 4">
    <name type="scientific">Ceratodon purpureus</name>
    <name type="common">Fire moss</name>
    <name type="synonym">Dicranum purpureum</name>
    <dbReference type="NCBI Taxonomy" id="3225"/>
    <lineage>
        <taxon>Eukaryota</taxon>
        <taxon>Viridiplantae</taxon>
        <taxon>Streptophyta</taxon>
        <taxon>Embryophyta</taxon>
        <taxon>Bryophyta</taxon>
        <taxon>Bryophytina</taxon>
        <taxon>Bryopsida</taxon>
        <taxon>Dicranidae</taxon>
        <taxon>Pseudoditrichales</taxon>
        <taxon>Ditrichaceae</taxon>
        <taxon>Ceratodon</taxon>
    </lineage>
</organism>
<comment type="caution">
    <text evidence="3">The sequence shown here is derived from an EMBL/GenBank/DDBJ whole genome shotgun (WGS) entry which is preliminary data.</text>
</comment>
<evidence type="ECO:0000313" key="4">
    <source>
        <dbReference type="Proteomes" id="UP000822688"/>
    </source>
</evidence>
<dbReference type="AlphaFoldDB" id="A0A8T0I2H2"/>
<dbReference type="Proteomes" id="UP000822688">
    <property type="component" value="Chromosome 5"/>
</dbReference>
<evidence type="ECO:0000259" key="2">
    <source>
        <dbReference type="Pfam" id="PF00403"/>
    </source>
</evidence>
<evidence type="ECO:0000313" key="3">
    <source>
        <dbReference type="EMBL" id="KAG0576863.1"/>
    </source>
</evidence>